<dbReference type="EMBL" id="JSYL01000013">
    <property type="protein sequence ID" value="KIA87944.1"/>
    <property type="molecule type" value="Genomic_DNA"/>
</dbReference>
<protein>
    <submittedName>
        <fullName evidence="1">Uncharacterized protein</fullName>
    </submittedName>
</protein>
<gene>
    <name evidence="1" type="ORF">OA86_13580</name>
</gene>
<comment type="caution">
    <text evidence="1">The sequence shown here is derived from an EMBL/GenBank/DDBJ whole genome shotgun (WGS) entry which is preliminary data.</text>
</comment>
<reference evidence="1 2" key="1">
    <citation type="submission" date="2014-10" db="EMBL/GenBank/DDBJ databases">
        <title>Kaistella jeonii genome.</title>
        <authorList>
            <person name="Clayton J.T."/>
            <person name="Newman J.D."/>
        </authorList>
    </citation>
    <scope>NUCLEOTIDE SEQUENCE [LARGE SCALE GENOMIC DNA]</scope>
    <source>
        <strain evidence="1 2">DSM 17048</strain>
    </source>
</reference>
<name>A0A0C1FJ48_9FLAO</name>
<dbReference type="Proteomes" id="UP000031473">
    <property type="component" value="Unassembled WGS sequence"/>
</dbReference>
<accession>A0A0C1FJ48</accession>
<proteinExistence type="predicted"/>
<sequence length="59" mass="6421">MGNPLADAKPTARVGLSVAIFFAVSFETRPRKRISTSIPIANYAKLKDSAQKLMKNSVI</sequence>
<evidence type="ECO:0000313" key="2">
    <source>
        <dbReference type="Proteomes" id="UP000031473"/>
    </source>
</evidence>
<dbReference type="AlphaFoldDB" id="A0A0C1FJ48"/>
<organism evidence="1 2">
    <name type="scientific">Kaistella jeonii</name>
    <dbReference type="NCBI Taxonomy" id="266749"/>
    <lineage>
        <taxon>Bacteria</taxon>
        <taxon>Pseudomonadati</taxon>
        <taxon>Bacteroidota</taxon>
        <taxon>Flavobacteriia</taxon>
        <taxon>Flavobacteriales</taxon>
        <taxon>Weeksellaceae</taxon>
        <taxon>Chryseobacterium group</taxon>
        <taxon>Kaistella</taxon>
    </lineage>
</organism>
<evidence type="ECO:0000313" key="1">
    <source>
        <dbReference type="EMBL" id="KIA87944.1"/>
    </source>
</evidence>
<keyword evidence="2" id="KW-1185">Reference proteome</keyword>